<keyword evidence="1" id="KW-0539">Nucleus</keyword>
<keyword evidence="1" id="KW-0238">DNA-binding</keyword>
<protein>
    <recommendedName>
        <fullName evidence="2">HMG box domain-containing protein</fullName>
    </recommendedName>
</protein>
<accession>A0A015KMK4</accession>
<dbReference type="Proteomes" id="UP000022910">
    <property type="component" value="Unassembled WGS sequence"/>
</dbReference>
<dbReference type="PROSITE" id="PS50118">
    <property type="entry name" value="HMG_BOX_2"/>
    <property type="match status" value="1"/>
</dbReference>
<evidence type="ECO:0000313" key="4">
    <source>
        <dbReference type="Proteomes" id="UP000022910"/>
    </source>
</evidence>
<dbReference type="InterPro" id="IPR036910">
    <property type="entry name" value="HMG_box_dom_sf"/>
</dbReference>
<dbReference type="OrthoDB" id="6247875at2759"/>
<dbReference type="SMR" id="A0A015KMK4"/>
<dbReference type="SMART" id="SM00398">
    <property type="entry name" value="HMG"/>
    <property type="match status" value="1"/>
</dbReference>
<reference evidence="3 4" key="1">
    <citation type="submission" date="2014-02" db="EMBL/GenBank/DDBJ databases">
        <title>Single nucleus genome sequencing reveals high similarity among nuclei of an endomycorrhizal fungus.</title>
        <authorList>
            <person name="Lin K."/>
            <person name="Geurts R."/>
            <person name="Zhang Z."/>
            <person name="Limpens E."/>
            <person name="Saunders D.G."/>
            <person name="Mu D."/>
            <person name="Pang E."/>
            <person name="Cao H."/>
            <person name="Cha H."/>
            <person name="Lin T."/>
            <person name="Zhou Q."/>
            <person name="Shang Y."/>
            <person name="Li Y."/>
            <person name="Ivanov S."/>
            <person name="Sharma T."/>
            <person name="Velzen R.V."/>
            <person name="Ruijter N.D."/>
            <person name="Aanen D.K."/>
            <person name="Win J."/>
            <person name="Kamoun S."/>
            <person name="Bisseling T."/>
            <person name="Huang S."/>
        </authorList>
    </citation>
    <scope>NUCLEOTIDE SEQUENCE [LARGE SCALE GENOMIC DNA]</scope>
    <source>
        <strain evidence="4">DAOM197198w</strain>
    </source>
</reference>
<evidence type="ECO:0000313" key="3">
    <source>
        <dbReference type="EMBL" id="EXX60966.1"/>
    </source>
</evidence>
<evidence type="ECO:0000256" key="1">
    <source>
        <dbReference type="PROSITE-ProRule" id="PRU00267"/>
    </source>
</evidence>
<gene>
    <name evidence="3" type="ORF">RirG_175190</name>
</gene>
<dbReference type="InterPro" id="IPR009071">
    <property type="entry name" value="HMG_box_dom"/>
</dbReference>
<dbReference type="Gene3D" id="1.10.30.10">
    <property type="entry name" value="High mobility group box domain"/>
    <property type="match status" value="1"/>
</dbReference>
<sequence>MRTEKIVEKFVQKYEQDFYNLINSNLSPKLPPMKNGKIPRPCNAFFQFRPLVSSYALEKKLSIKDEDTLIILSSAQGYLGKVASKLWKKLPSDKKVIFTKLFEQAKEYVTTTYPDYRYRPNRPKSIFKADPQKKKLKKVRSARGNANKNRNIVEVENNTNPPTSIDNLDLQMNVDLSTFQPSIFSLQDDVSDYIPQVIQYQYDWDSVSSPPLAYPTPSLSPASTVVNDSDIINDPEGFPFAVANNISYINNTLYPVSDDLIFPMNNLSFDSFN</sequence>
<organism evidence="3 4">
    <name type="scientific">Rhizophagus irregularis (strain DAOM 197198w)</name>
    <name type="common">Glomus intraradices</name>
    <dbReference type="NCBI Taxonomy" id="1432141"/>
    <lineage>
        <taxon>Eukaryota</taxon>
        <taxon>Fungi</taxon>
        <taxon>Fungi incertae sedis</taxon>
        <taxon>Mucoromycota</taxon>
        <taxon>Glomeromycotina</taxon>
        <taxon>Glomeromycetes</taxon>
        <taxon>Glomerales</taxon>
        <taxon>Glomeraceae</taxon>
        <taxon>Rhizophagus</taxon>
    </lineage>
</organism>
<keyword evidence="4" id="KW-1185">Reference proteome</keyword>
<feature type="DNA-binding region" description="HMG box" evidence="1">
    <location>
        <begin position="38"/>
        <end position="117"/>
    </location>
</feature>
<dbReference type="AlphaFoldDB" id="A0A015KMK4"/>
<name>A0A015KMK4_RHIIW</name>
<dbReference type="SUPFAM" id="SSF47095">
    <property type="entry name" value="HMG-box"/>
    <property type="match status" value="1"/>
</dbReference>
<evidence type="ECO:0000259" key="2">
    <source>
        <dbReference type="PROSITE" id="PS50118"/>
    </source>
</evidence>
<dbReference type="GO" id="GO:0005634">
    <property type="term" value="C:nucleus"/>
    <property type="evidence" value="ECO:0007669"/>
    <property type="project" value="UniProtKB-UniRule"/>
</dbReference>
<comment type="caution">
    <text evidence="3">The sequence shown here is derived from an EMBL/GenBank/DDBJ whole genome shotgun (WGS) entry which is preliminary data.</text>
</comment>
<dbReference type="HOGENOM" id="CLU_1019937_0_0_1"/>
<feature type="domain" description="HMG box" evidence="2">
    <location>
        <begin position="38"/>
        <end position="117"/>
    </location>
</feature>
<proteinExistence type="predicted"/>
<dbReference type="GO" id="GO:0003677">
    <property type="term" value="F:DNA binding"/>
    <property type="evidence" value="ECO:0007669"/>
    <property type="project" value="UniProtKB-UniRule"/>
</dbReference>
<dbReference type="EMBL" id="JEMT01025821">
    <property type="protein sequence ID" value="EXX60966.1"/>
    <property type="molecule type" value="Genomic_DNA"/>
</dbReference>